<comment type="cofactor">
    <cofactor evidence="1">
        <name>Zn(2+)</name>
        <dbReference type="ChEBI" id="CHEBI:29105"/>
    </cofactor>
</comment>
<organism evidence="10 11">
    <name type="scientific">Pterulicium gracile</name>
    <dbReference type="NCBI Taxonomy" id="1884261"/>
    <lineage>
        <taxon>Eukaryota</taxon>
        <taxon>Fungi</taxon>
        <taxon>Dikarya</taxon>
        <taxon>Basidiomycota</taxon>
        <taxon>Agaricomycotina</taxon>
        <taxon>Agaricomycetes</taxon>
        <taxon>Agaricomycetidae</taxon>
        <taxon>Agaricales</taxon>
        <taxon>Pleurotineae</taxon>
        <taxon>Pterulaceae</taxon>
        <taxon>Pterulicium</taxon>
    </lineage>
</organism>
<dbReference type="Gene3D" id="2.60.40.2970">
    <property type="match status" value="1"/>
</dbReference>
<evidence type="ECO:0000256" key="1">
    <source>
        <dbReference type="ARBA" id="ARBA00001947"/>
    </source>
</evidence>
<dbReference type="SUPFAM" id="SSF55486">
    <property type="entry name" value="Metalloproteases ('zincins'), catalytic domain"/>
    <property type="match status" value="1"/>
</dbReference>
<dbReference type="InterPro" id="IPR029463">
    <property type="entry name" value="Lys_MEP"/>
</dbReference>
<dbReference type="SMART" id="SM01351">
    <property type="entry name" value="Aspzincin_M35"/>
    <property type="match status" value="1"/>
</dbReference>
<evidence type="ECO:0000313" key="11">
    <source>
        <dbReference type="Proteomes" id="UP000305067"/>
    </source>
</evidence>
<dbReference type="OrthoDB" id="412874at2759"/>
<dbReference type="Pfam" id="PF14521">
    <property type="entry name" value="Aspzincin_M35"/>
    <property type="match status" value="1"/>
</dbReference>
<dbReference type="STRING" id="1884261.A0A5C3QEF1"/>
<dbReference type="Gene3D" id="3.40.390.10">
    <property type="entry name" value="Collagenase (Catalytic Domain)"/>
    <property type="match status" value="1"/>
</dbReference>
<accession>A0A5C3QEF1</accession>
<proteinExistence type="inferred from homology"/>
<dbReference type="PANTHER" id="PTHR37016:SF3">
    <property type="entry name" value="NEUTRAL PROTEASE 2-RELATED"/>
    <property type="match status" value="1"/>
</dbReference>
<feature type="domain" description="Lysine-specific metallo-endopeptidase" evidence="9">
    <location>
        <begin position="214"/>
        <end position="346"/>
    </location>
</feature>
<reference evidence="10 11" key="1">
    <citation type="journal article" date="2019" name="Nat. Ecol. Evol.">
        <title>Megaphylogeny resolves global patterns of mushroom evolution.</title>
        <authorList>
            <person name="Varga T."/>
            <person name="Krizsan K."/>
            <person name="Foldi C."/>
            <person name="Dima B."/>
            <person name="Sanchez-Garcia M."/>
            <person name="Sanchez-Ramirez S."/>
            <person name="Szollosi G.J."/>
            <person name="Szarkandi J.G."/>
            <person name="Papp V."/>
            <person name="Albert L."/>
            <person name="Andreopoulos W."/>
            <person name="Angelini C."/>
            <person name="Antonin V."/>
            <person name="Barry K.W."/>
            <person name="Bougher N.L."/>
            <person name="Buchanan P."/>
            <person name="Buyck B."/>
            <person name="Bense V."/>
            <person name="Catcheside P."/>
            <person name="Chovatia M."/>
            <person name="Cooper J."/>
            <person name="Damon W."/>
            <person name="Desjardin D."/>
            <person name="Finy P."/>
            <person name="Geml J."/>
            <person name="Haridas S."/>
            <person name="Hughes K."/>
            <person name="Justo A."/>
            <person name="Karasinski D."/>
            <person name="Kautmanova I."/>
            <person name="Kiss B."/>
            <person name="Kocsube S."/>
            <person name="Kotiranta H."/>
            <person name="LaButti K.M."/>
            <person name="Lechner B.E."/>
            <person name="Liimatainen K."/>
            <person name="Lipzen A."/>
            <person name="Lukacs Z."/>
            <person name="Mihaltcheva S."/>
            <person name="Morgado L.N."/>
            <person name="Niskanen T."/>
            <person name="Noordeloos M.E."/>
            <person name="Ohm R.A."/>
            <person name="Ortiz-Santana B."/>
            <person name="Ovrebo C."/>
            <person name="Racz N."/>
            <person name="Riley R."/>
            <person name="Savchenko A."/>
            <person name="Shiryaev A."/>
            <person name="Soop K."/>
            <person name="Spirin V."/>
            <person name="Szebenyi C."/>
            <person name="Tomsovsky M."/>
            <person name="Tulloss R.E."/>
            <person name="Uehling J."/>
            <person name="Grigoriev I.V."/>
            <person name="Vagvolgyi C."/>
            <person name="Papp T."/>
            <person name="Martin F.M."/>
            <person name="Miettinen O."/>
            <person name="Hibbett D.S."/>
            <person name="Nagy L.G."/>
        </authorList>
    </citation>
    <scope>NUCLEOTIDE SEQUENCE [LARGE SCALE GENOMIC DNA]</scope>
    <source>
        <strain evidence="10 11">CBS 309.79</strain>
    </source>
</reference>
<sequence length="348" mass="36764">MFPRTSLLAAALAFAATAAASPGLSFSVSAPKSIEGVANLKLSSVLENTGDEVIRVLNDPQTPLSKLPTKSFTVTGSAGGHPSFRGAHAKYDPEIAAAKGAYTTIQPGESVRLNHDLSTLFDFTDAGEDDYDFIPNKPFTLVKEDGTLEHITADLPSRPTAKITGNLAAREVPTKRNKMRIEKRADFPGCSSSEESDLVTAYGAATSMANEASSSISSASSGDARYEEWFGAYSSSNQGTASGILSKVAGGDWTGFSYDCSCTEAGTYAYVYPARYGEIFLCGVFWDIAVSGPNSRAGTLIHESSHFTQNGGTDDIVYGTSGARDLASSSPSQAINNADNYEYYAEHP</sequence>
<dbReference type="PANTHER" id="PTHR37016">
    <property type="match status" value="1"/>
</dbReference>
<protein>
    <submittedName>
        <fullName evidence="10">Deuterolysin M35 metalloprotease</fullName>
    </submittedName>
</protein>
<keyword evidence="7 10" id="KW-0482">Metalloprotease</keyword>
<keyword evidence="11" id="KW-1185">Reference proteome</keyword>
<evidence type="ECO:0000259" key="9">
    <source>
        <dbReference type="SMART" id="SM01351"/>
    </source>
</evidence>
<keyword evidence="3 10" id="KW-0645">Protease</keyword>
<dbReference type="AlphaFoldDB" id="A0A5C3QEF1"/>
<dbReference type="EMBL" id="ML178837">
    <property type="protein sequence ID" value="TFK98810.1"/>
    <property type="molecule type" value="Genomic_DNA"/>
</dbReference>
<evidence type="ECO:0000256" key="5">
    <source>
        <dbReference type="ARBA" id="ARBA00022801"/>
    </source>
</evidence>
<evidence type="ECO:0000256" key="3">
    <source>
        <dbReference type="ARBA" id="ARBA00022670"/>
    </source>
</evidence>
<evidence type="ECO:0000313" key="10">
    <source>
        <dbReference type="EMBL" id="TFK98810.1"/>
    </source>
</evidence>
<keyword evidence="6" id="KW-0862">Zinc</keyword>
<keyword evidence="8" id="KW-0732">Signal</keyword>
<evidence type="ECO:0000256" key="2">
    <source>
        <dbReference type="ARBA" id="ARBA00010279"/>
    </source>
</evidence>
<comment type="similarity">
    <text evidence="2">Belongs to the peptidase M35 family.</text>
</comment>
<evidence type="ECO:0000256" key="7">
    <source>
        <dbReference type="ARBA" id="ARBA00023049"/>
    </source>
</evidence>
<dbReference type="GO" id="GO:0006508">
    <property type="term" value="P:proteolysis"/>
    <property type="evidence" value="ECO:0007669"/>
    <property type="project" value="UniProtKB-KW"/>
</dbReference>
<feature type="chain" id="PRO_5022684480" evidence="8">
    <location>
        <begin position="21"/>
        <end position="348"/>
    </location>
</feature>
<evidence type="ECO:0000256" key="4">
    <source>
        <dbReference type="ARBA" id="ARBA00022723"/>
    </source>
</evidence>
<keyword evidence="4" id="KW-0479">Metal-binding</keyword>
<dbReference type="GO" id="GO:0046872">
    <property type="term" value="F:metal ion binding"/>
    <property type="evidence" value="ECO:0007669"/>
    <property type="project" value="UniProtKB-KW"/>
</dbReference>
<name>A0A5C3QEF1_9AGAR</name>
<evidence type="ECO:0000256" key="8">
    <source>
        <dbReference type="SAM" id="SignalP"/>
    </source>
</evidence>
<dbReference type="GO" id="GO:0004222">
    <property type="term" value="F:metalloendopeptidase activity"/>
    <property type="evidence" value="ECO:0007669"/>
    <property type="project" value="InterPro"/>
</dbReference>
<keyword evidence="5" id="KW-0378">Hydrolase</keyword>
<feature type="signal peptide" evidence="8">
    <location>
        <begin position="1"/>
        <end position="20"/>
    </location>
</feature>
<evidence type="ECO:0000256" key="6">
    <source>
        <dbReference type="ARBA" id="ARBA00022833"/>
    </source>
</evidence>
<dbReference type="InterPro" id="IPR050414">
    <property type="entry name" value="Fungal_M35_metalloproteases"/>
</dbReference>
<dbReference type="InterPro" id="IPR024079">
    <property type="entry name" value="MetalloPept_cat_dom_sf"/>
</dbReference>
<dbReference type="Proteomes" id="UP000305067">
    <property type="component" value="Unassembled WGS sequence"/>
</dbReference>
<gene>
    <name evidence="10" type="ORF">BDV98DRAFT_572248</name>
</gene>